<protein>
    <recommendedName>
        <fullName evidence="4">Outer membrane protein beta-barrel domain-containing protein</fullName>
    </recommendedName>
</protein>
<accession>A0A3Q9FUX3</accession>
<dbReference type="OrthoDB" id="978857at2"/>
<name>A0A3Q9FUX3_9BACT</name>
<dbReference type="KEGG" id="fll:EI427_23235"/>
<keyword evidence="1" id="KW-0732">Signal</keyword>
<proteinExistence type="predicted"/>
<keyword evidence="3" id="KW-1185">Reference proteome</keyword>
<evidence type="ECO:0008006" key="4">
    <source>
        <dbReference type="Google" id="ProtNLM"/>
    </source>
</evidence>
<feature type="chain" id="PRO_5018666433" description="Outer membrane protein beta-barrel domain-containing protein" evidence="1">
    <location>
        <begin position="21"/>
        <end position="170"/>
    </location>
</feature>
<reference evidence="2 3" key="1">
    <citation type="submission" date="2018-12" db="EMBL/GenBank/DDBJ databases">
        <title>Flammeovirga pectinis sp. nov., isolated from the gut of the Korean scallop, Patinopecten yessoensis.</title>
        <authorList>
            <person name="Bae J.-W."/>
            <person name="Jeong Y.-S."/>
            <person name="Kang W."/>
        </authorList>
    </citation>
    <scope>NUCLEOTIDE SEQUENCE [LARGE SCALE GENOMIC DNA]</scope>
    <source>
        <strain evidence="2 3">L12M1</strain>
    </source>
</reference>
<dbReference type="AlphaFoldDB" id="A0A3Q9FUX3"/>
<dbReference type="RefSeq" id="WP_126619551.1">
    <property type="nucleotide sequence ID" value="NZ_CP034563.1"/>
</dbReference>
<feature type="signal peptide" evidence="1">
    <location>
        <begin position="1"/>
        <end position="20"/>
    </location>
</feature>
<evidence type="ECO:0000256" key="1">
    <source>
        <dbReference type="SAM" id="SignalP"/>
    </source>
</evidence>
<evidence type="ECO:0000313" key="3">
    <source>
        <dbReference type="Proteomes" id="UP000267268"/>
    </source>
</evidence>
<dbReference type="EMBL" id="CP034563">
    <property type="protein sequence ID" value="AZQ65133.1"/>
    <property type="molecule type" value="Genomic_DNA"/>
</dbReference>
<dbReference type="Proteomes" id="UP000267268">
    <property type="component" value="Chromosome 2"/>
</dbReference>
<gene>
    <name evidence="2" type="ORF">EI427_23235</name>
</gene>
<evidence type="ECO:0000313" key="2">
    <source>
        <dbReference type="EMBL" id="AZQ65133.1"/>
    </source>
</evidence>
<organism evidence="2 3">
    <name type="scientific">Flammeovirga pectinis</name>
    <dbReference type="NCBI Taxonomy" id="2494373"/>
    <lineage>
        <taxon>Bacteria</taxon>
        <taxon>Pseudomonadati</taxon>
        <taxon>Bacteroidota</taxon>
        <taxon>Cytophagia</taxon>
        <taxon>Cytophagales</taxon>
        <taxon>Flammeovirgaceae</taxon>
        <taxon>Flammeovirga</taxon>
    </lineage>
</organism>
<sequence>MKRILFLLFVLTSFGLQSNAQNSKRFMTGKHPIGVTVGGAMWDQTQLKLSAYAFNVYFSYASNLESTGGKLAEGQADVTSLGNSRLDNYHIGAMLRVVNTDLYGLYLIPQIVVSNSSALYKTTNGDIIKDSPIVEYGAGIDLMYVDRSGFTTQFGLASNSGISIQVGYSF</sequence>